<keyword evidence="2" id="KW-0677">Repeat</keyword>
<reference evidence="7" key="2">
    <citation type="submission" date="2025-09" db="UniProtKB">
        <authorList>
            <consortium name="Ensembl"/>
        </authorList>
    </citation>
    <scope>IDENTIFICATION</scope>
</reference>
<dbReference type="AlphaFoldDB" id="A0A8C5TTQ2"/>
<dbReference type="OrthoDB" id="536948at2759"/>
<evidence type="ECO:0000313" key="7">
    <source>
        <dbReference type="Ensembl" id="ENSMCSP00000011796.1"/>
    </source>
</evidence>
<evidence type="ECO:0000313" key="8">
    <source>
        <dbReference type="Proteomes" id="UP000694560"/>
    </source>
</evidence>
<evidence type="ECO:0000256" key="1">
    <source>
        <dbReference type="ARBA" id="ARBA00022729"/>
    </source>
</evidence>
<keyword evidence="3 5" id="KW-1015">Disulfide bond</keyword>
<dbReference type="Proteomes" id="UP000694560">
    <property type="component" value="Unplaced"/>
</dbReference>
<evidence type="ECO:0000256" key="4">
    <source>
        <dbReference type="ARBA" id="ARBA00023180"/>
    </source>
</evidence>
<feature type="disulfide bond" evidence="5">
    <location>
        <begin position="97"/>
        <end position="107"/>
    </location>
</feature>
<dbReference type="PANTHER" id="PTHR19331:SF487">
    <property type="entry name" value="SOLUBLE SCAVENGER RECEPTOR CYSTEINE-RICH DOMAIN-CONTAINING PROTEIN SSC5D"/>
    <property type="match status" value="1"/>
</dbReference>
<evidence type="ECO:0000256" key="3">
    <source>
        <dbReference type="ARBA" id="ARBA00023157"/>
    </source>
</evidence>
<dbReference type="Ensembl" id="ENSMCST00000012102.1">
    <property type="protein sequence ID" value="ENSMCSP00000011796.1"/>
    <property type="gene ID" value="ENSMCSG00000008363.1"/>
</dbReference>
<keyword evidence="8" id="KW-1185">Reference proteome</keyword>
<dbReference type="GO" id="GO:0016020">
    <property type="term" value="C:membrane"/>
    <property type="evidence" value="ECO:0007669"/>
    <property type="project" value="InterPro"/>
</dbReference>
<dbReference type="FunFam" id="3.10.250.10:FF:000004">
    <property type="entry name" value="Scavenger receptor cysteine-rich type 1 protein M130"/>
    <property type="match status" value="1"/>
</dbReference>
<dbReference type="PRINTS" id="PR00258">
    <property type="entry name" value="SPERACTRCPTR"/>
</dbReference>
<reference evidence="7" key="1">
    <citation type="submission" date="2025-08" db="UniProtKB">
        <authorList>
            <consortium name="Ensembl"/>
        </authorList>
    </citation>
    <scope>IDENTIFICATION</scope>
</reference>
<dbReference type="SMART" id="SM00202">
    <property type="entry name" value="SR"/>
    <property type="match status" value="1"/>
</dbReference>
<feature type="domain" description="SRCR" evidence="6">
    <location>
        <begin position="28"/>
        <end position="107"/>
    </location>
</feature>
<protein>
    <recommendedName>
        <fullName evidence="6">SRCR domain-containing protein</fullName>
    </recommendedName>
</protein>
<accession>A0A8C5TTQ2</accession>
<keyword evidence="1" id="KW-0732">Signal</keyword>
<organism evidence="7 8">
    <name type="scientific">Malurus cyaneus samueli</name>
    <dbReference type="NCBI Taxonomy" id="2593467"/>
    <lineage>
        <taxon>Eukaryota</taxon>
        <taxon>Metazoa</taxon>
        <taxon>Chordata</taxon>
        <taxon>Craniata</taxon>
        <taxon>Vertebrata</taxon>
        <taxon>Euteleostomi</taxon>
        <taxon>Archelosauria</taxon>
        <taxon>Archosauria</taxon>
        <taxon>Dinosauria</taxon>
        <taxon>Saurischia</taxon>
        <taxon>Theropoda</taxon>
        <taxon>Coelurosauria</taxon>
        <taxon>Aves</taxon>
        <taxon>Neognathae</taxon>
        <taxon>Neoaves</taxon>
        <taxon>Telluraves</taxon>
        <taxon>Australaves</taxon>
        <taxon>Passeriformes</taxon>
        <taxon>Meliphagoidea</taxon>
        <taxon>Maluridae</taxon>
        <taxon>Malurus</taxon>
    </lineage>
</organism>
<comment type="caution">
    <text evidence="5">Lacks conserved residue(s) required for the propagation of feature annotation.</text>
</comment>
<name>A0A8C5TTQ2_9PASS</name>
<proteinExistence type="predicted"/>
<evidence type="ECO:0000256" key="5">
    <source>
        <dbReference type="PROSITE-ProRule" id="PRU00196"/>
    </source>
</evidence>
<sequence length="121" mass="12302">VTWPPGLFWRIQGSAEPCGCPGADAVDLRLAGGGSPCAGWVEVKLQGRWGLVADENWDMEDAEVVCRELGCGVALGIPGSGRFGVGSGMLWEGGFQCNGSEPLLSACGQRAHCGVPAAGGG</sequence>
<dbReference type="Pfam" id="PF00530">
    <property type="entry name" value="SRCR"/>
    <property type="match status" value="1"/>
</dbReference>
<evidence type="ECO:0000256" key="2">
    <source>
        <dbReference type="ARBA" id="ARBA00022737"/>
    </source>
</evidence>
<evidence type="ECO:0000259" key="6">
    <source>
        <dbReference type="PROSITE" id="PS50287"/>
    </source>
</evidence>
<dbReference type="InterPro" id="IPR036772">
    <property type="entry name" value="SRCR-like_dom_sf"/>
</dbReference>
<dbReference type="PANTHER" id="PTHR19331">
    <property type="entry name" value="SCAVENGER RECEPTOR DOMAIN-CONTAINING"/>
    <property type="match status" value="1"/>
</dbReference>
<keyword evidence="4" id="KW-0325">Glycoprotein</keyword>
<dbReference type="InterPro" id="IPR001190">
    <property type="entry name" value="SRCR"/>
</dbReference>
<dbReference type="PROSITE" id="PS50287">
    <property type="entry name" value="SRCR_2"/>
    <property type="match status" value="1"/>
</dbReference>
<dbReference type="SUPFAM" id="SSF56487">
    <property type="entry name" value="SRCR-like"/>
    <property type="match status" value="1"/>
</dbReference>
<dbReference type="Gene3D" id="3.10.250.10">
    <property type="entry name" value="SRCR-like domain"/>
    <property type="match status" value="1"/>
</dbReference>